<comment type="caution">
    <text evidence="1">The sequence shown here is derived from an EMBL/GenBank/DDBJ whole genome shotgun (WGS) entry which is preliminary data.</text>
</comment>
<name>A0ABR5AXM4_BACBA</name>
<dbReference type="InterPro" id="IPR018697">
    <property type="entry name" value="DUF2199"/>
</dbReference>
<evidence type="ECO:0000313" key="2">
    <source>
        <dbReference type="Proteomes" id="UP000031982"/>
    </source>
</evidence>
<dbReference type="EMBL" id="JXLP01000005">
    <property type="protein sequence ID" value="KIL78948.1"/>
    <property type="molecule type" value="Genomic_DNA"/>
</dbReference>
<gene>
    <name evidence="1" type="ORF">SD77_3749</name>
</gene>
<reference evidence="1 2" key="1">
    <citation type="submission" date="2015-01" db="EMBL/GenBank/DDBJ databases">
        <title>Genome Assembly of Bacillus badius MTCC 1458.</title>
        <authorList>
            <person name="Verma A."/>
            <person name="Khatri I."/>
            <person name="Mual P."/>
            <person name="Subramanian S."/>
            <person name="Krishnamurthi S."/>
        </authorList>
    </citation>
    <scope>NUCLEOTIDE SEQUENCE [LARGE SCALE GENOMIC DNA]</scope>
    <source>
        <strain evidence="1 2">MTCC 1458</strain>
    </source>
</reference>
<sequence length="66" mass="7543">MFGWLSTVLSCYPETINLKTRVHTRPVGFSPSIELEPTEHPLAVEQREGITVERIKQIAEELCMTE</sequence>
<organism evidence="1 2">
    <name type="scientific">Bacillus badius</name>
    <dbReference type="NCBI Taxonomy" id="1455"/>
    <lineage>
        <taxon>Bacteria</taxon>
        <taxon>Bacillati</taxon>
        <taxon>Bacillota</taxon>
        <taxon>Bacilli</taxon>
        <taxon>Bacillales</taxon>
        <taxon>Bacillaceae</taxon>
        <taxon>Pseudobacillus</taxon>
    </lineage>
</organism>
<protein>
    <submittedName>
        <fullName evidence="1">Uncharacterized protein</fullName>
    </submittedName>
</protein>
<accession>A0ABR5AXM4</accession>
<dbReference type="Proteomes" id="UP000031982">
    <property type="component" value="Unassembled WGS sequence"/>
</dbReference>
<proteinExistence type="predicted"/>
<keyword evidence="2" id="KW-1185">Reference proteome</keyword>
<dbReference type="Pfam" id="PF09965">
    <property type="entry name" value="DUF2199"/>
    <property type="match status" value="1"/>
</dbReference>
<evidence type="ECO:0000313" key="1">
    <source>
        <dbReference type="EMBL" id="KIL78948.1"/>
    </source>
</evidence>